<dbReference type="AlphaFoldDB" id="A0A392P9N3"/>
<name>A0A392P9N3_9FABA</name>
<protein>
    <submittedName>
        <fullName evidence="3">Early-responsive to dehydration stress protein</fullName>
    </submittedName>
</protein>
<dbReference type="GO" id="GO:0005886">
    <property type="term" value="C:plasma membrane"/>
    <property type="evidence" value="ECO:0007669"/>
    <property type="project" value="TreeGrafter"/>
</dbReference>
<dbReference type="Pfam" id="PF02714">
    <property type="entry name" value="RSN1_7TM"/>
    <property type="match status" value="1"/>
</dbReference>
<feature type="non-terminal residue" evidence="3">
    <location>
        <position position="75"/>
    </location>
</feature>
<dbReference type="EMBL" id="LXQA010070297">
    <property type="protein sequence ID" value="MCI08778.1"/>
    <property type="molecule type" value="Genomic_DNA"/>
</dbReference>
<keyword evidence="1" id="KW-1133">Transmembrane helix</keyword>
<comment type="caution">
    <text evidence="3">The sequence shown here is derived from an EMBL/GenBank/DDBJ whole genome shotgun (WGS) entry which is preliminary data.</text>
</comment>
<keyword evidence="1" id="KW-0472">Membrane</keyword>
<dbReference type="InterPro" id="IPR003864">
    <property type="entry name" value="CSC1/OSCA1-like_7TM"/>
</dbReference>
<feature type="domain" description="CSC1/OSCA1-like 7TM region" evidence="2">
    <location>
        <begin position="2"/>
        <end position="35"/>
    </location>
</feature>
<evidence type="ECO:0000313" key="4">
    <source>
        <dbReference type="Proteomes" id="UP000265520"/>
    </source>
</evidence>
<dbReference type="Proteomes" id="UP000265520">
    <property type="component" value="Unassembled WGS sequence"/>
</dbReference>
<evidence type="ECO:0000313" key="3">
    <source>
        <dbReference type="EMBL" id="MCI08778.1"/>
    </source>
</evidence>
<dbReference type="PANTHER" id="PTHR13018">
    <property type="entry name" value="PROBABLE MEMBRANE PROTEIN DUF221-RELATED"/>
    <property type="match status" value="1"/>
</dbReference>
<keyword evidence="1" id="KW-0812">Transmembrane</keyword>
<feature type="transmembrane region" description="Helical" evidence="1">
    <location>
        <begin position="12"/>
        <end position="36"/>
    </location>
</feature>
<dbReference type="InterPro" id="IPR045122">
    <property type="entry name" value="Csc1-like"/>
</dbReference>
<proteinExistence type="predicted"/>
<dbReference type="GO" id="GO:0005227">
    <property type="term" value="F:calcium-activated cation channel activity"/>
    <property type="evidence" value="ECO:0007669"/>
    <property type="project" value="InterPro"/>
</dbReference>
<reference evidence="3 4" key="1">
    <citation type="journal article" date="2018" name="Front. Plant Sci.">
        <title>Red Clover (Trifolium pratense) and Zigzag Clover (T. medium) - A Picture of Genomic Similarities and Differences.</title>
        <authorList>
            <person name="Dluhosova J."/>
            <person name="Istvanek J."/>
            <person name="Nedelnik J."/>
            <person name="Repkova J."/>
        </authorList>
    </citation>
    <scope>NUCLEOTIDE SEQUENCE [LARGE SCALE GENOMIC DNA]</scope>
    <source>
        <strain evidence="4">cv. 10/8</strain>
        <tissue evidence="3">Leaf</tissue>
    </source>
</reference>
<accession>A0A392P9N3</accession>
<evidence type="ECO:0000256" key="1">
    <source>
        <dbReference type="SAM" id="Phobius"/>
    </source>
</evidence>
<keyword evidence="4" id="KW-1185">Reference proteome</keyword>
<organism evidence="3 4">
    <name type="scientific">Trifolium medium</name>
    <dbReference type="NCBI Taxonomy" id="97028"/>
    <lineage>
        <taxon>Eukaryota</taxon>
        <taxon>Viridiplantae</taxon>
        <taxon>Streptophyta</taxon>
        <taxon>Embryophyta</taxon>
        <taxon>Tracheophyta</taxon>
        <taxon>Spermatophyta</taxon>
        <taxon>Magnoliopsida</taxon>
        <taxon>eudicotyledons</taxon>
        <taxon>Gunneridae</taxon>
        <taxon>Pentapetalae</taxon>
        <taxon>rosids</taxon>
        <taxon>fabids</taxon>
        <taxon>Fabales</taxon>
        <taxon>Fabaceae</taxon>
        <taxon>Papilionoideae</taxon>
        <taxon>50 kb inversion clade</taxon>
        <taxon>NPAAA clade</taxon>
        <taxon>Hologalegina</taxon>
        <taxon>IRL clade</taxon>
        <taxon>Trifolieae</taxon>
        <taxon>Trifolium</taxon>
    </lineage>
</organism>
<dbReference type="PANTHER" id="PTHR13018:SF141">
    <property type="entry name" value="OS01G0950900 PROTEIN"/>
    <property type="match status" value="1"/>
</dbReference>
<evidence type="ECO:0000259" key="2">
    <source>
        <dbReference type="Pfam" id="PF02714"/>
    </source>
</evidence>
<sequence>MYETTYETCGQYWPYIHHYILLAIILMQITMIGLFGLKLKPAASISTIPLLLFTLMFNEYCKMRFLPSFHHYSLK</sequence>